<sequence length="77" mass="8279">MSLQLVQADQLIEALGQRRLAVEQLLLVLAAHQKELAGGLITGNPRDGLRFVGQRLRCRDPLANIVLGGQVPEPAAT</sequence>
<evidence type="ECO:0000313" key="2">
    <source>
        <dbReference type="Proteomes" id="UP000018849"/>
    </source>
</evidence>
<gene>
    <name evidence="1" type="ORF">A245_32118</name>
</gene>
<protein>
    <submittedName>
        <fullName evidence="1">Uncharacterized protein</fullName>
    </submittedName>
</protein>
<comment type="caution">
    <text evidence="1">The sequence shown here is derived from an EMBL/GenBank/DDBJ whole genome shotgun (WGS) entry which is preliminary data.</text>
</comment>
<proteinExistence type="predicted"/>
<reference evidence="1 2" key="1">
    <citation type="journal article" date="2013" name="PLoS Pathog.">
        <title>Genomic analysis of the Kiwifruit pathogen Pseudomonas syringae pv. actinidiae provides insight into the origins of an emergent plant disease.</title>
        <authorList>
            <person name="McCann H.C."/>
            <person name="Rikkerink E.H."/>
            <person name="Bertels F."/>
            <person name="Fiers M."/>
            <person name="Lu A."/>
            <person name="Rees-George J."/>
            <person name="Andersen M.T."/>
            <person name="Gleave A.P."/>
            <person name="Haubold B."/>
            <person name="Wohlers M.W."/>
            <person name="Guttman D.S."/>
            <person name="Wang P.W."/>
            <person name="Straub C."/>
            <person name="Vanneste J.L."/>
            <person name="Rainey P.B."/>
            <person name="Templeton M.D."/>
        </authorList>
    </citation>
    <scope>NUCLEOTIDE SEQUENCE [LARGE SCALE GENOMIC DNA]</scope>
    <source>
        <strain evidence="1 2">ICMP 19096</strain>
    </source>
</reference>
<organism evidence="1 2">
    <name type="scientific">Pseudomonas syringae pv. actinidiae ICMP 19096</name>
    <dbReference type="NCBI Taxonomy" id="1194405"/>
    <lineage>
        <taxon>Bacteria</taxon>
        <taxon>Pseudomonadati</taxon>
        <taxon>Pseudomonadota</taxon>
        <taxon>Gammaproteobacteria</taxon>
        <taxon>Pseudomonadales</taxon>
        <taxon>Pseudomonadaceae</taxon>
        <taxon>Pseudomonas</taxon>
        <taxon>Pseudomonas syringae</taxon>
    </lineage>
</organism>
<feature type="non-terminal residue" evidence="1">
    <location>
        <position position="77"/>
    </location>
</feature>
<evidence type="ECO:0000313" key="1">
    <source>
        <dbReference type="EMBL" id="EPN45494.1"/>
    </source>
</evidence>
<name>A0A656JQP1_PSESF</name>
<dbReference type="Proteomes" id="UP000018849">
    <property type="component" value="Unassembled WGS sequence"/>
</dbReference>
<dbReference type="EMBL" id="AOKF01002738">
    <property type="protein sequence ID" value="EPN45494.1"/>
    <property type="molecule type" value="Genomic_DNA"/>
</dbReference>
<dbReference type="AlphaFoldDB" id="A0A656JQP1"/>
<accession>A0A656JQP1</accession>